<sequence length="48" mass="5785">MSAKFPKPWYRASRGVWYVTLDNRQFKLVPDRDAAFEQYHNLIQGNRI</sequence>
<dbReference type="KEGG" id="amob:HG15A2_29100"/>
<accession>A0A517MXH2</accession>
<dbReference type="EMBL" id="CP036263">
    <property type="protein sequence ID" value="QDS99585.1"/>
    <property type="molecule type" value="Genomic_DNA"/>
</dbReference>
<dbReference type="Proteomes" id="UP000319852">
    <property type="component" value="Chromosome"/>
</dbReference>
<protein>
    <submittedName>
        <fullName evidence="1">Uncharacterized protein</fullName>
    </submittedName>
</protein>
<reference evidence="1 2" key="1">
    <citation type="submission" date="2019-02" db="EMBL/GenBank/DDBJ databases">
        <title>Deep-cultivation of Planctomycetes and their phenomic and genomic characterization uncovers novel biology.</title>
        <authorList>
            <person name="Wiegand S."/>
            <person name="Jogler M."/>
            <person name="Boedeker C."/>
            <person name="Pinto D."/>
            <person name="Vollmers J."/>
            <person name="Rivas-Marin E."/>
            <person name="Kohn T."/>
            <person name="Peeters S.H."/>
            <person name="Heuer A."/>
            <person name="Rast P."/>
            <person name="Oberbeckmann S."/>
            <person name="Bunk B."/>
            <person name="Jeske O."/>
            <person name="Meyerdierks A."/>
            <person name="Storesund J.E."/>
            <person name="Kallscheuer N."/>
            <person name="Luecker S."/>
            <person name="Lage O.M."/>
            <person name="Pohl T."/>
            <person name="Merkel B.J."/>
            <person name="Hornburger P."/>
            <person name="Mueller R.-W."/>
            <person name="Bruemmer F."/>
            <person name="Labrenz M."/>
            <person name="Spormann A.M."/>
            <person name="Op den Camp H."/>
            <person name="Overmann J."/>
            <person name="Amann R."/>
            <person name="Jetten M.S.M."/>
            <person name="Mascher T."/>
            <person name="Medema M.H."/>
            <person name="Devos D.P."/>
            <person name="Kaster A.-K."/>
            <person name="Ovreas L."/>
            <person name="Rohde M."/>
            <person name="Galperin M.Y."/>
            <person name="Jogler C."/>
        </authorList>
    </citation>
    <scope>NUCLEOTIDE SEQUENCE [LARGE SCALE GENOMIC DNA]</scope>
    <source>
        <strain evidence="1 2">HG15A2</strain>
    </source>
</reference>
<keyword evidence="2" id="KW-1185">Reference proteome</keyword>
<dbReference type="RefSeq" id="WP_218931960.1">
    <property type="nucleotide sequence ID" value="NZ_CP036263.1"/>
</dbReference>
<dbReference type="AlphaFoldDB" id="A0A517MXH2"/>
<proteinExistence type="predicted"/>
<gene>
    <name evidence="1" type="ORF">HG15A2_29100</name>
</gene>
<name>A0A517MXH2_9BACT</name>
<evidence type="ECO:0000313" key="2">
    <source>
        <dbReference type="Proteomes" id="UP000319852"/>
    </source>
</evidence>
<organism evidence="1 2">
    <name type="scientific">Adhaeretor mobilis</name>
    <dbReference type="NCBI Taxonomy" id="1930276"/>
    <lineage>
        <taxon>Bacteria</taxon>
        <taxon>Pseudomonadati</taxon>
        <taxon>Planctomycetota</taxon>
        <taxon>Planctomycetia</taxon>
        <taxon>Pirellulales</taxon>
        <taxon>Lacipirellulaceae</taxon>
        <taxon>Adhaeretor</taxon>
    </lineage>
</organism>
<evidence type="ECO:0000313" key="1">
    <source>
        <dbReference type="EMBL" id="QDS99585.1"/>
    </source>
</evidence>